<dbReference type="AlphaFoldDB" id="A0A165C2U9"/>
<dbReference type="Proteomes" id="UP000077266">
    <property type="component" value="Unassembled WGS sequence"/>
</dbReference>
<evidence type="ECO:0000256" key="1">
    <source>
        <dbReference type="SAM" id="MobiDB-lite"/>
    </source>
</evidence>
<evidence type="ECO:0000313" key="3">
    <source>
        <dbReference type="Proteomes" id="UP000077266"/>
    </source>
</evidence>
<keyword evidence="3" id="KW-1185">Reference proteome</keyword>
<accession>A0A165C2U9</accession>
<protein>
    <submittedName>
        <fullName evidence="2">Uncharacterized protein</fullName>
    </submittedName>
</protein>
<evidence type="ECO:0000313" key="2">
    <source>
        <dbReference type="EMBL" id="KZV81712.1"/>
    </source>
</evidence>
<feature type="region of interest" description="Disordered" evidence="1">
    <location>
        <begin position="156"/>
        <end position="186"/>
    </location>
</feature>
<gene>
    <name evidence="2" type="ORF">EXIGLDRAFT_369386</name>
</gene>
<reference evidence="2 3" key="1">
    <citation type="journal article" date="2016" name="Mol. Biol. Evol.">
        <title>Comparative Genomics of Early-Diverging Mushroom-Forming Fungi Provides Insights into the Origins of Lignocellulose Decay Capabilities.</title>
        <authorList>
            <person name="Nagy L.G."/>
            <person name="Riley R."/>
            <person name="Tritt A."/>
            <person name="Adam C."/>
            <person name="Daum C."/>
            <person name="Floudas D."/>
            <person name="Sun H."/>
            <person name="Yadav J.S."/>
            <person name="Pangilinan J."/>
            <person name="Larsson K.H."/>
            <person name="Matsuura K."/>
            <person name="Barry K."/>
            <person name="Labutti K."/>
            <person name="Kuo R."/>
            <person name="Ohm R.A."/>
            <person name="Bhattacharya S.S."/>
            <person name="Shirouzu T."/>
            <person name="Yoshinaga Y."/>
            <person name="Martin F.M."/>
            <person name="Grigoriev I.V."/>
            <person name="Hibbett D.S."/>
        </authorList>
    </citation>
    <scope>NUCLEOTIDE SEQUENCE [LARGE SCALE GENOMIC DNA]</scope>
    <source>
        <strain evidence="2 3">HHB12029</strain>
    </source>
</reference>
<name>A0A165C2U9_EXIGL</name>
<organism evidence="2 3">
    <name type="scientific">Exidia glandulosa HHB12029</name>
    <dbReference type="NCBI Taxonomy" id="1314781"/>
    <lineage>
        <taxon>Eukaryota</taxon>
        <taxon>Fungi</taxon>
        <taxon>Dikarya</taxon>
        <taxon>Basidiomycota</taxon>
        <taxon>Agaricomycotina</taxon>
        <taxon>Agaricomycetes</taxon>
        <taxon>Auriculariales</taxon>
        <taxon>Exidiaceae</taxon>
        <taxon>Exidia</taxon>
    </lineage>
</organism>
<sequence length="209" mass="23139">MRSSGTRHCTNLASRHQKKDSCTLRMAPDQPASLLVQITSLNGRTWCQKLTWFDPAWCSTCKRSASSPPIVESTRHFSYFLSRVRSDQSSTSSHGRSFPLRRSSWSTSALRNCGTTGTPQNSIPSILLADRTSLRPNRRAKPRSVVLRHVSDCRFPPPAERPGGHPYLSRAHVASQPHPAHRSSHSLGALPLLTLDAPAWRRTAGRSAP</sequence>
<proteinExistence type="predicted"/>
<dbReference type="InParanoid" id="A0A165C2U9"/>
<dbReference type="EMBL" id="KV426373">
    <property type="protein sequence ID" value="KZV81712.1"/>
    <property type="molecule type" value="Genomic_DNA"/>
</dbReference>